<dbReference type="EMBL" id="JAHRIQ010073112">
    <property type="protein sequence ID" value="MEQ2245391.1"/>
    <property type="molecule type" value="Genomic_DNA"/>
</dbReference>
<sequence>MQTPVVINEMSRDTQIVVITSRSPMITCESDIWRILQQALLRCSLVFVRLLWTLRFASLVNDNWTPPTPPESHPSVQHPQQYLQASQKSDSLCVSVRIMIID</sequence>
<dbReference type="Proteomes" id="UP001482620">
    <property type="component" value="Unassembled WGS sequence"/>
</dbReference>
<gene>
    <name evidence="1" type="ORF">ILYODFUR_027390</name>
</gene>
<evidence type="ECO:0000313" key="2">
    <source>
        <dbReference type="Proteomes" id="UP001482620"/>
    </source>
</evidence>
<proteinExistence type="predicted"/>
<comment type="caution">
    <text evidence="1">The sequence shown here is derived from an EMBL/GenBank/DDBJ whole genome shotgun (WGS) entry which is preliminary data.</text>
</comment>
<keyword evidence="2" id="KW-1185">Reference proteome</keyword>
<organism evidence="1 2">
    <name type="scientific">Ilyodon furcidens</name>
    <name type="common">goldbreast splitfin</name>
    <dbReference type="NCBI Taxonomy" id="33524"/>
    <lineage>
        <taxon>Eukaryota</taxon>
        <taxon>Metazoa</taxon>
        <taxon>Chordata</taxon>
        <taxon>Craniata</taxon>
        <taxon>Vertebrata</taxon>
        <taxon>Euteleostomi</taxon>
        <taxon>Actinopterygii</taxon>
        <taxon>Neopterygii</taxon>
        <taxon>Teleostei</taxon>
        <taxon>Neoteleostei</taxon>
        <taxon>Acanthomorphata</taxon>
        <taxon>Ovalentaria</taxon>
        <taxon>Atherinomorphae</taxon>
        <taxon>Cyprinodontiformes</taxon>
        <taxon>Goodeidae</taxon>
        <taxon>Ilyodon</taxon>
    </lineage>
</organism>
<evidence type="ECO:0000313" key="1">
    <source>
        <dbReference type="EMBL" id="MEQ2245391.1"/>
    </source>
</evidence>
<protein>
    <submittedName>
        <fullName evidence="1">Uncharacterized protein</fullName>
    </submittedName>
</protein>
<accession>A0ABV0UMD2</accession>
<name>A0ABV0UMD2_9TELE</name>
<reference evidence="1 2" key="1">
    <citation type="submission" date="2021-06" db="EMBL/GenBank/DDBJ databases">
        <authorList>
            <person name="Palmer J.M."/>
        </authorList>
    </citation>
    <scope>NUCLEOTIDE SEQUENCE [LARGE SCALE GENOMIC DNA]</scope>
    <source>
        <strain evidence="2">if_2019</strain>
        <tissue evidence="1">Muscle</tissue>
    </source>
</reference>